<dbReference type="SUPFAM" id="SSF52343">
    <property type="entry name" value="Ferredoxin reductase-like, C-terminal NADP-linked domain"/>
    <property type="match status" value="1"/>
</dbReference>
<evidence type="ECO:0000259" key="8">
    <source>
        <dbReference type="PROSITE" id="PS51384"/>
    </source>
</evidence>
<dbReference type="InterPro" id="IPR008920">
    <property type="entry name" value="TF_FadR/GntR_C"/>
</dbReference>
<dbReference type="InterPro" id="IPR008333">
    <property type="entry name" value="Cbr1-like_FAD-bd_dom"/>
</dbReference>
<dbReference type="PROSITE" id="PS00197">
    <property type="entry name" value="2FE2S_FER_1"/>
    <property type="match status" value="1"/>
</dbReference>
<dbReference type="InterPro" id="IPR036010">
    <property type="entry name" value="2Fe-2S_ferredoxin-like_sf"/>
</dbReference>
<evidence type="ECO:0000256" key="3">
    <source>
        <dbReference type="ARBA" id="ARBA00023014"/>
    </source>
</evidence>
<dbReference type="Proteomes" id="UP001331936">
    <property type="component" value="Unassembled WGS sequence"/>
</dbReference>
<keyword evidence="4" id="KW-0805">Transcription regulation</keyword>
<dbReference type="NCBIfam" id="NF040810">
    <property type="entry name" value="BenC"/>
    <property type="match status" value="1"/>
</dbReference>
<comment type="cofactor">
    <cofactor evidence="1">
        <name>FAD</name>
        <dbReference type="ChEBI" id="CHEBI:57692"/>
    </cofactor>
</comment>
<dbReference type="Pfam" id="PF00970">
    <property type="entry name" value="FAD_binding_6"/>
    <property type="match status" value="1"/>
</dbReference>
<dbReference type="PROSITE" id="PS51384">
    <property type="entry name" value="FAD_FR"/>
    <property type="match status" value="1"/>
</dbReference>
<dbReference type="InterPro" id="IPR017927">
    <property type="entry name" value="FAD-bd_FR_type"/>
</dbReference>
<organism evidence="9 10">
    <name type="scientific">Rhodococcus chondri</name>
    <dbReference type="NCBI Taxonomy" id="3065941"/>
    <lineage>
        <taxon>Bacteria</taxon>
        <taxon>Bacillati</taxon>
        <taxon>Actinomycetota</taxon>
        <taxon>Actinomycetes</taxon>
        <taxon>Mycobacteriales</taxon>
        <taxon>Nocardiaceae</taxon>
        <taxon>Rhodococcus</taxon>
    </lineage>
</organism>
<protein>
    <submittedName>
        <fullName evidence="9">Benzoate 1,2-dioxygenase electron transfer component BenC</fullName>
    </submittedName>
</protein>
<evidence type="ECO:0000259" key="7">
    <source>
        <dbReference type="PROSITE" id="PS51085"/>
    </source>
</evidence>
<feature type="domain" description="FAD-binding FR-type" evidence="8">
    <location>
        <begin position="103"/>
        <end position="209"/>
    </location>
</feature>
<evidence type="ECO:0000313" key="10">
    <source>
        <dbReference type="Proteomes" id="UP001331936"/>
    </source>
</evidence>
<sequence>MTYQVALSFEDGVTRFIKVKPNETVADASYKARINIPLDCRDGACGTCKAFCESGTYDGGDYIEDALTDEEAEEGYCLPCQMMPESDLVLQIASTSDVAKTAAASYNATITELRRYSESVVGFTVEIANRDDLVFLPGQYVNVGVPGSDDGTGKPATRSYSFSTGPTENSLAFLVKITEGGLMSEYLRGTAQVGDTLEFTGPFGSFFLRERKRPALLLAGGTGLAPLLSILSKIETEDVDQAVHLIYGVTFDHDLVELDKLEEYTKKLPNFTYSYCVADQNSSAPNKGYVTGLFEPAHLNEGDVDIYLCGPPPMVEAVRSHLADNNISPANFYFEKFNTSATPAGAPAPVPTEAEKAAAERAAAETGRAPALAAPADPGNYEIGEEHPPVAESDAQFDARMALELGVLELTIGRLTPEQLIEFRILAEASGASVEGDRFTDAAAFTDTTAAFHEFLFRCCTNPVLLEAYNRLEVTQLMYQVLRDAHWIEEHIVDEHMQLVEAFEKGDKAAARDLIVAHSQHAKATMRRAIAEGATAGVVQ</sequence>
<dbReference type="Gene3D" id="2.40.30.10">
    <property type="entry name" value="Translation factors"/>
    <property type="match status" value="1"/>
</dbReference>
<evidence type="ECO:0000256" key="1">
    <source>
        <dbReference type="ARBA" id="ARBA00001974"/>
    </source>
</evidence>
<dbReference type="PANTHER" id="PTHR47354:SF5">
    <property type="entry name" value="PROTEIN RFBI"/>
    <property type="match status" value="1"/>
</dbReference>
<dbReference type="SMART" id="SM00895">
    <property type="entry name" value="FCD"/>
    <property type="match status" value="1"/>
</dbReference>
<proteinExistence type="predicted"/>
<dbReference type="Pfam" id="PF00111">
    <property type="entry name" value="Fer2"/>
    <property type="match status" value="1"/>
</dbReference>
<keyword evidence="2" id="KW-0001">2Fe-2S</keyword>
<comment type="caution">
    <text evidence="9">The sequence shown here is derived from an EMBL/GenBank/DDBJ whole genome shotgun (WGS) entry which is preliminary data.</text>
</comment>
<keyword evidence="5" id="KW-0238">DNA-binding</keyword>
<dbReference type="SUPFAM" id="SSF48008">
    <property type="entry name" value="GntR ligand-binding domain-like"/>
    <property type="match status" value="1"/>
</dbReference>
<reference evidence="9 10" key="1">
    <citation type="submission" date="2023-08" db="EMBL/GenBank/DDBJ databases">
        <authorList>
            <person name="Girao M."/>
            <person name="Carvalho M.F."/>
        </authorList>
    </citation>
    <scope>NUCLEOTIDE SEQUENCE [LARGE SCALE GENOMIC DNA]</scope>
    <source>
        <strain evidence="9 10">CC-R104</strain>
    </source>
</reference>
<evidence type="ECO:0000256" key="6">
    <source>
        <dbReference type="ARBA" id="ARBA00023163"/>
    </source>
</evidence>
<dbReference type="EMBL" id="JAUZMZ010000056">
    <property type="protein sequence ID" value="MEE2032789.1"/>
    <property type="molecule type" value="Genomic_DNA"/>
</dbReference>
<dbReference type="Gene3D" id="1.20.120.530">
    <property type="entry name" value="GntR ligand-binding domain-like"/>
    <property type="match status" value="1"/>
</dbReference>
<evidence type="ECO:0000256" key="2">
    <source>
        <dbReference type="ARBA" id="ARBA00022714"/>
    </source>
</evidence>
<dbReference type="InterPro" id="IPR012675">
    <property type="entry name" value="Beta-grasp_dom_sf"/>
</dbReference>
<dbReference type="InterPro" id="IPR047683">
    <property type="entry name" value="BenC-like_FAD_NAD-bd"/>
</dbReference>
<name>A0ABU7JTH2_9NOCA</name>
<dbReference type="InterPro" id="IPR011711">
    <property type="entry name" value="GntR_C"/>
</dbReference>
<keyword evidence="3" id="KW-0411">Iron-sulfur</keyword>
<dbReference type="PANTHER" id="PTHR47354">
    <property type="entry name" value="NADH OXIDOREDUCTASE HCR"/>
    <property type="match status" value="1"/>
</dbReference>
<dbReference type="SUPFAM" id="SSF63380">
    <property type="entry name" value="Riboflavin synthase domain-like"/>
    <property type="match status" value="1"/>
</dbReference>
<dbReference type="PRINTS" id="PR00410">
    <property type="entry name" value="PHEHYDRXLASE"/>
</dbReference>
<dbReference type="InterPro" id="IPR006058">
    <property type="entry name" value="2Fe2S_fd_BS"/>
</dbReference>
<dbReference type="CDD" id="cd06209">
    <property type="entry name" value="BenDO_FAD_NAD"/>
    <property type="match status" value="1"/>
</dbReference>
<gene>
    <name evidence="9" type="primary">benC</name>
    <name evidence="9" type="ORF">Q8814_11800</name>
</gene>
<dbReference type="Pfam" id="PF00175">
    <property type="entry name" value="NAD_binding_1"/>
    <property type="match status" value="1"/>
</dbReference>
<dbReference type="InterPro" id="IPR039261">
    <property type="entry name" value="FNR_nucleotide-bd"/>
</dbReference>
<feature type="domain" description="2Fe-2S ferredoxin-type" evidence="7">
    <location>
        <begin position="3"/>
        <end position="96"/>
    </location>
</feature>
<dbReference type="SUPFAM" id="SSF54292">
    <property type="entry name" value="2Fe-2S ferredoxin-like"/>
    <property type="match status" value="1"/>
</dbReference>
<dbReference type="CDD" id="cd00207">
    <property type="entry name" value="fer2"/>
    <property type="match status" value="1"/>
</dbReference>
<accession>A0ABU7JTH2</accession>
<dbReference type="Pfam" id="PF07729">
    <property type="entry name" value="FCD"/>
    <property type="match status" value="1"/>
</dbReference>
<dbReference type="InterPro" id="IPR001433">
    <property type="entry name" value="OxRdtase_FAD/NAD-bd"/>
</dbReference>
<keyword evidence="6" id="KW-0804">Transcription</keyword>
<keyword evidence="2" id="KW-0479">Metal-binding</keyword>
<evidence type="ECO:0000256" key="4">
    <source>
        <dbReference type="ARBA" id="ARBA00023015"/>
    </source>
</evidence>
<evidence type="ECO:0000313" key="9">
    <source>
        <dbReference type="EMBL" id="MEE2032789.1"/>
    </source>
</evidence>
<dbReference type="PROSITE" id="PS51085">
    <property type="entry name" value="2FE2S_FER_2"/>
    <property type="match status" value="1"/>
</dbReference>
<dbReference type="InterPro" id="IPR017938">
    <property type="entry name" value="Riboflavin_synthase-like_b-brl"/>
</dbReference>
<keyword evidence="10" id="KW-1185">Reference proteome</keyword>
<dbReference type="RefSeq" id="WP_330152207.1">
    <property type="nucleotide sequence ID" value="NZ_JAUZMZ010000056.1"/>
</dbReference>
<dbReference type="InterPro" id="IPR050415">
    <property type="entry name" value="MRET"/>
</dbReference>
<dbReference type="InterPro" id="IPR001041">
    <property type="entry name" value="2Fe-2S_ferredoxin-type"/>
</dbReference>
<evidence type="ECO:0000256" key="5">
    <source>
        <dbReference type="ARBA" id="ARBA00023125"/>
    </source>
</evidence>
<keyword evidence="2" id="KW-0408">Iron</keyword>
<dbReference type="Gene3D" id="3.10.20.30">
    <property type="match status" value="1"/>
</dbReference>
<dbReference type="Gene3D" id="3.40.50.80">
    <property type="entry name" value="Nucleotide-binding domain of ferredoxin-NADP reductase (FNR) module"/>
    <property type="match status" value="1"/>
</dbReference>